<dbReference type="InterPro" id="IPR050325">
    <property type="entry name" value="Prot/Nucl_acid_deglycase"/>
</dbReference>
<comment type="caution">
    <text evidence="5">The sequence shown here is derived from an EMBL/GenBank/DDBJ whole genome shotgun (WGS) entry which is preliminary data.</text>
</comment>
<feature type="domain" description="DJ-1/PfpI" evidence="4">
    <location>
        <begin position="29"/>
        <end position="217"/>
    </location>
</feature>
<dbReference type="Pfam" id="PF01965">
    <property type="entry name" value="DJ-1_PfpI"/>
    <property type="match status" value="1"/>
</dbReference>
<sequence>MIMKKILMVLTSHQELVNTSSTTGLWIGEFTDPYYEFRDKNYTVVLASPKGGSPPIDPMSKLTENLTGSNRRFVNDDFAKDALKHTVELAEVSATDFDAVFYPGGHGPMFDLATNDASGRLIVDFLSQHKPVAAVCHGPAALLKATQLEPSILKGKRVTGFSNAEETLVMRSNNIPYTLEDKLKELGADYHKALIPFASHVESDGLLLTGQNPLSAGPTAKALIAMLESNQNR</sequence>
<evidence type="ECO:0000256" key="3">
    <source>
        <dbReference type="ARBA" id="ARBA00038493"/>
    </source>
</evidence>
<dbReference type="InterPro" id="IPR002818">
    <property type="entry name" value="DJ-1/PfpI"/>
</dbReference>
<evidence type="ECO:0000256" key="2">
    <source>
        <dbReference type="ARBA" id="ARBA00023239"/>
    </source>
</evidence>
<dbReference type="GO" id="GO:0019243">
    <property type="term" value="P:methylglyoxal catabolic process to D-lactate via S-lactoyl-glutathione"/>
    <property type="evidence" value="ECO:0007669"/>
    <property type="project" value="TreeGrafter"/>
</dbReference>
<evidence type="ECO:0000313" key="5">
    <source>
        <dbReference type="EMBL" id="MBJ7881364.1"/>
    </source>
</evidence>
<organism evidence="5 6">
    <name type="scientific">Gelidibacter salicanalis</name>
    <dbReference type="NCBI Taxonomy" id="291193"/>
    <lineage>
        <taxon>Bacteria</taxon>
        <taxon>Pseudomonadati</taxon>
        <taxon>Bacteroidota</taxon>
        <taxon>Flavobacteriia</taxon>
        <taxon>Flavobacteriales</taxon>
        <taxon>Flavobacteriaceae</taxon>
        <taxon>Gelidibacter</taxon>
    </lineage>
</organism>
<dbReference type="GO" id="GO:0019172">
    <property type="term" value="F:glyoxalase III activity"/>
    <property type="evidence" value="ECO:0007669"/>
    <property type="project" value="TreeGrafter"/>
</dbReference>
<keyword evidence="5" id="KW-0315">Glutamine amidotransferase</keyword>
<keyword evidence="2" id="KW-0456">Lyase</keyword>
<dbReference type="EMBL" id="JAEHJZ010000029">
    <property type="protein sequence ID" value="MBJ7881364.1"/>
    <property type="molecule type" value="Genomic_DNA"/>
</dbReference>
<keyword evidence="1" id="KW-0346">Stress response</keyword>
<evidence type="ECO:0000256" key="1">
    <source>
        <dbReference type="ARBA" id="ARBA00023016"/>
    </source>
</evidence>
<dbReference type="Proteomes" id="UP000662373">
    <property type="component" value="Unassembled WGS sequence"/>
</dbReference>
<protein>
    <submittedName>
        <fullName evidence="5">Type 1 glutamine amidotransferase domain-containing protein</fullName>
    </submittedName>
</protein>
<accession>A0A934KQ10</accession>
<keyword evidence="6" id="KW-1185">Reference proteome</keyword>
<gene>
    <name evidence="5" type="ORF">JEM65_11980</name>
</gene>
<name>A0A934KQ10_9FLAO</name>
<dbReference type="GO" id="GO:0005737">
    <property type="term" value="C:cytoplasm"/>
    <property type="evidence" value="ECO:0007669"/>
    <property type="project" value="TreeGrafter"/>
</dbReference>
<dbReference type="InterPro" id="IPR029062">
    <property type="entry name" value="Class_I_gatase-like"/>
</dbReference>
<evidence type="ECO:0000259" key="4">
    <source>
        <dbReference type="Pfam" id="PF01965"/>
    </source>
</evidence>
<dbReference type="PANTHER" id="PTHR48094">
    <property type="entry name" value="PROTEIN/NUCLEIC ACID DEGLYCASE DJ-1-RELATED"/>
    <property type="match status" value="1"/>
</dbReference>
<reference evidence="5 6" key="1">
    <citation type="submission" date="2020-09" db="EMBL/GenBank/DDBJ databases">
        <title>Draft genome of Gelidibacter salicanalis PAMC21136.</title>
        <authorList>
            <person name="Park H."/>
        </authorList>
    </citation>
    <scope>NUCLEOTIDE SEQUENCE [LARGE SCALE GENOMIC DNA]</scope>
    <source>
        <strain evidence="5 6">PAMC21136</strain>
    </source>
</reference>
<dbReference type="Gene3D" id="3.40.50.880">
    <property type="match status" value="1"/>
</dbReference>
<proteinExistence type="inferred from homology"/>
<dbReference type="CDD" id="cd03141">
    <property type="entry name" value="GATase1_Hsp31_like"/>
    <property type="match status" value="1"/>
</dbReference>
<dbReference type="SUPFAM" id="SSF52317">
    <property type="entry name" value="Class I glutamine amidotransferase-like"/>
    <property type="match status" value="1"/>
</dbReference>
<dbReference type="PANTHER" id="PTHR48094:SF11">
    <property type="entry name" value="GLUTATHIONE-INDEPENDENT GLYOXALASE HSP31-RELATED"/>
    <property type="match status" value="1"/>
</dbReference>
<evidence type="ECO:0000313" key="6">
    <source>
        <dbReference type="Proteomes" id="UP000662373"/>
    </source>
</evidence>
<comment type="similarity">
    <text evidence="3">Belongs to the peptidase C56 family. HSP31-like subfamily.</text>
</comment>
<dbReference type="AlphaFoldDB" id="A0A934KQ10"/>